<accession>A0A921H8X7</accession>
<keyword evidence="4 6" id="KW-0689">Ribosomal protein</keyword>
<reference evidence="9" key="2">
    <citation type="submission" date="2021-09" db="EMBL/GenBank/DDBJ databases">
        <authorList>
            <person name="Gilroy R."/>
        </authorList>
    </citation>
    <scope>NUCLEOTIDE SEQUENCE</scope>
    <source>
        <strain evidence="9">6966</strain>
    </source>
</reference>
<dbReference type="HAMAP" id="MF_00480_B">
    <property type="entry name" value="Ribosomal_uS7_B"/>
    <property type="match status" value="1"/>
</dbReference>
<name>A0A921H8X7_9BACT</name>
<dbReference type="Proteomes" id="UP000742098">
    <property type="component" value="Unassembled WGS sequence"/>
</dbReference>
<organism evidence="9 10">
    <name type="scientific">Butyricimonas virosa</name>
    <dbReference type="NCBI Taxonomy" id="544645"/>
    <lineage>
        <taxon>Bacteria</taxon>
        <taxon>Pseudomonadati</taxon>
        <taxon>Bacteroidota</taxon>
        <taxon>Bacteroidia</taxon>
        <taxon>Bacteroidales</taxon>
        <taxon>Odoribacteraceae</taxon>
        <taxon>Butyricimonas</taxon>
    </lineage>
</organism>
<keyword evidence="5 6" id="KW-0687">Ribonucleoprotein</keyword>
<evidence type="ECO:0000256" key="1">
    <source>
        <dbReference type="ARBA" id="ARBA00007151"/>
    </source>
</evidence>
<dbReference type="PIRSF" id="PIRSF002122">
    <property type="entry name" value="RPS7p_RPS7a_RPS5e_RPS7o"/>
    <property type="match status" value="1"/>
</dbReference>
<dbReference type="EMBL" id="DYVS01000283">
    <property type="protein sequence ID" value="HJF72100.1"/>
    <property type="molecule type" value="Genomic_DNA"/>
</dbReference>
<sequence>MRKSKPKKRILLPDPKFNDVLVTRFVNDLMVDGKKSIAFRIFYDAIDIVDEKMAKKEEKPALDIWKQALENITPQVEVKSRRVGGATFQVPTEINPMRKRAISVKNMILFSRKRSGRNMAEKLAAEIMAAYKEEGAAFKKKEDIHRMAEANRAFAHFRF</sequence>
<feature type="domain" description="Small ribosomal subunit protein uS7" evidence="8">
    <location>
        <begin position="1"/>
        <end position="152"/>
    </location>
</feature>
<evidence type="ECO:0000256" key="2">
    <source>
        <dbReference type="ARBA" id="ARBA00022730"/>
    </source>
</evidence>
<dbReference type="InterPro" id="IPR000235">
    <property type="entry name" value="Ribosomal_uS7"/>
</dbReference>
<keyword evidence="2 6" id="KW-0699">rRNA-binding</keyword>
<evidence type="ECO:0000256" key="3">
    <source>
        <dbReference type="ARBA" id="ARBA00022884"/>
    </source>
</evidence>
<dbReference type="GO" id="GO:0006412">
    <property type="term" value="P:translation"/>
    <property type="evidence" value="ECO:0007669"/>
    <property type="project" value="UniProtKB-UniRule"/>
</dbReference>
<dbReference type="InterPro" id="IPR023798">
    <property type="entry name" value="Ribosomal_uS7_dom"/>
</dbReference>
<protein>
    <recommendedName>
        <fullName evidence="6">Small ribosomal subunit protein uS7</fullName>
    </recommendedName>
</protein>
<keyword evidence="3 6" id="KW-0694">RNA-binding</keyword>
<evidence type="ECO:0000256" key="5">
    <source>
        <dbReference type="ARBA" id="ARBA00023274"/>
    </source>
</evidence>
<dbReference type="InterPro" id="IPR020606">
    <property type="entry name" value="Ribosomal_uS7_CS"/>
</dbReference>
<proteinExistence type="inferred from homology"/>
<dbReference type="CDD" id="cd14869">
    <property type="entry name" value="uS7_Bacteria"/>
    <property type="match status" value="1"/>
</dbReference>
<evidence type="ECO:0000313" key="10">
    <source>
        <dbReference type="Proteomes" id="UP000742098"/>
    </source>
</evidence>
<keyword evidence="6" id="KW-0820">tRNA-binding</keyword>
<dbReference type="NCBIfam" id="TIGR01029">
    <property type="entry name" value="rpsG_bact"/>
    <property type="match status" value="1"/>
</dbReference>
<gene>
    <name evidence="6 9" type="primary">rpsG</name>
    <name evidence="9" type="ORF">K8V05_15220</name>
</gene>
<comment type="caution">
    <text evidence="9">The sequence shown here is derived from an EMBL/GenBank/DDBJ whole genome shotgun (WGS) entry which is preliminary data.</text>
</comment>
<dbReference type="FunFam" id="1.10.455.10:FF:000001">
    <property type="entry name" value="30S ribosomal protein S7"/>
    <property type="match status" value="1"/>
</dbReference>
<dbReference type="Gene3D" id="1.10.455.10">
    <property type="entry name" value="Ribosomal protein S7 domain"/>
    <property type="match status" value="1"/>
</dbReference>
<dbReference type="PROSITE" id="PS00052">
    <property type="entry name" value="RIBOSOMAL_S7"/>
    <property type="match status" value="1"/>
</dbReference>
<evidence type="ECO:0000256" key="7">
    <source>
        <dbReference type="RuleBase" id="RU003619"/>
    </source>
</evidence>
<dbReference type="InterPro" id="IPR005717">
    <property type="entry name" value="Ribosomal_uS7_bac/org-type"/>
</dbReference>
<reference evidence="9" key="1">
    <citation type="journal article" date="2021" name="PeerJ">
        <title>Extensive microbial diversity within the chicken gut microbiome revealed by metagenomics and culture.</title>
        <authorList>
            <person name="Gilroy R."/>
            <person name="Ravi A."/>
            <person name="Getino M."/>
            <person name="Pursley I."/>
            <person name="Horton D.L."/>
            <person name="Alikhan N.F."/>
            <person name="Baker D."/>
            <person name="Gharbi K."/>
            <person name="Hall N."/>
            <person name="Watson M."/>
            <person name="Adriaenssens E.M."/>
            <person name="Foster-Nyarko E."/>
            <person name="Jarju S."/>
            <person name="Secka A."/>
            <person name="Antonio M."/>
            <person name="Oren A."/>
            <person name="Chaudhuri R.R."/>
            <person name="La Ragione R."/>
            <person name="Hildebrand F."/>
            <person name="Pallen M.J."/>
        </authorList>
    </citation>
    <scope>NUCLEOTIDE SEQUENCE</scope>
    <source>
        <strain evidence="9">6966</strain>
    </source>
</reference>
<dbReference type="GO" id="GO:0019843">
    <property type="term" value="F:rRNA binding"/>
    <property type="evidence" value="ECO:0007669"/>
    <property type="project" value="UniProtKB-UniRule"/>
</dbReference>
<dbReference type="GO" id="GO:0003735">
    <property type="term" value="F:structural constituent of ribosome"/>
    <property type="evidence" value="ECO:0007669"/>
    <property type="project" value="InterPro"/>
</dbReference>
<dbReference type="GO" id="GO:0000049">
    <property type="term" value="F:tRNA binding"/>
    <property type="evidence" value="ECO:0007669"/>
    <property type="project" value="UniProtKB-UniRule"/>
</dbReference>
<comment type="subunit">
    <text evidence="6">Part of the 30S ribosomal subunit. Contacts proteins S9 and S11.</text>
</comment>
<dbReference type="InterPro" id="IPR036823">
    <property type="entry name" value="Ribosomal_uS7_dom_sf"/>
</dbReference>
<dbReference type="PANTHER" id="PTHR11205">
    <property type="entry name" value="RIBOSOMAL PROTEIN S7"/>
    <property type="match status" value="1"/>
</dbReference>
<evidence type="ECO:0000256" key="6">
    <source>
        <dbReference type="HAMAP-Rule" id="MF_00480"/>
    </source>
</evidence>
<dbReference type="GO" id="GO:0015935">
    <property type="term" value="C:small ribosomal subunit"/>
    <property type="evidence" value="ECO:0007669"/>
    <property type="project" value="InterPro"/>
</dbReference>
<dbReference type="SUPFAM" id="SSF47973">
    <property type="entry name" value="Ribosomal protein S7"/>
    <property type="match status" value="1"/>
</dbReference>
<evidence type="ECO:0000313" key="9">
    <source>
        <dbReference type="EMBL" id="HJF72100.1"/>
    </source>
</evidence>
<dbReference type="Pfam" id="PF00177">
    <property type="entry name" value="Ribosomal_S7"/>
    <property type="match status" value="1"/>
</dbReference>
<dbReference type="AlphaFoldDB" id="A0A921H8X7"/>
<evidence type="ECO:0000259" key="8">
    <source>
        <dbReference type="Pfam" id="PF00177"/>
    </source>
</evidence>
<evidence type="ECO:0000256" key="4">
    <source>
        <dbReference type="ARBA" id="ARBA00022980"/>
    </source>
</evidence>
<comment type="function">
    <text evidence="6">One of the primary rRNA binding proteins, it binds directly to 16S rRNA where it nucleates assembly of the head domain of the 30S subunit. Is located at the subunit interface close to the decoding center, probably blocks exit of the E-site tRNA.</text>
</comment>
<comment type="similarity">
    <text evidence="1 6 7">Belongs to the universal ribosomal protein uS7 family.</text>
</comment>